<dbReference type="EMBL" id="BARV01027552">
    <property type="protein sequence ID" value="GAI38602.1"/>
    <property type="molecule type" value="Genomic_DNA"/>
</dbReference>
<feature type="non-terminal residue" evidence="1">
    <location>
        <position position="1"/>
    </location>
</feature>
<protein>
    <submittedName>
        <fullName evidence="1">Uncharacterized protein</fullName>
    </submittedName>
</protein>
<comment type="caution">
    <text evidence="1">The sequence shown here is derived from an EMBL/GenBank/DDBJ whole genome shotgun (WGS) entry which is preliminary data.</text>
</comment>
<reference evidence="1" key="1">
    <citation type="journal article" date="2014" name="Front. Microbiol.">
        <title>High frequency of phylogenetically diverse reductive dehalogenase-homologous genes in deep subseafloor sedimentary metagenomes.</title>
        <authorList>
            <person name="Kawai M."/>
            <person name="Futagami T."/>
            <person name="Toyoda A."/>
            <person name="Takaki Y."/>
            <person name="Nishi S."/>
            <person name="Hori S."/>
            <person name="Arai W."/>
            <person name="Tsubouchi T."/>
            <person name="Morono Y."/>
            <person name="Uchiyama I."/>
            <person name="Ito T."/>
            <person name="Fujiyama A."/>
            <person name="Inagaki F."/>
            <person name="Takami H."/>
        </authorList>
    </citation>
    <scope>NUCLEOTIDE SEQUENCE</scope>
    <source>
        <strain evidence="1">Expedition CK06-06</strain>
    </source>
</reference>
<gene>
    <name evidence="1" type="ORF">S06H3_44321</name>
</gene>
<dbReference type="AlphaFoldDB" id="X1N3L8"/>
<name>X1N3L8_9ZZZZ</name>
<sequence>PYTTVIRTLGGKFSDDVSALIVAVNFLYELWKHLLLAQQRGYLILSLLDAVTAERNRGVTLNKLISYVKRRFLLLPLAEKQIISLTNAWRRTHIL</sequence>
<evidence type="ECO:0000313" key="1">
    <source>
        <dbReference type="EMBL" id="GAI38602.1"/>
    </source>
</evidence>
<accession>X1N3L8</accession>
<organism evidence="1">
    <name type="scientific">marine sediment metagenome</name>
    <dbReference type="NCBI Taxonomy" id="412755"/>
    <lineage>
        <taxon>unclassified sequences</taxon>
        <taxon>metagenomes</taxon>
        <taxon>ecological metagenomes</taxon>
    </lineage>
</organism>
<proteinExistence type="predicted"/>